<dbReference type="SUPFAM" id="SSF57889">
    <property type="entry name" value="Cysteine-rich domain"/>
    <property type="match status" value="1"/>
</dbReference>
<dbReference type="Gene3D" id="3.30.200.20">
    <property type="entry name" value="Phosphorylase Kinase, domain 1"/>
    <property type="match status" value="2"/>
</dbReference>
<dbReference type="GO" id="GO:0005737">
    <property type="term" value="C:cytoplasm"/>
    <property type="evidence" value="ECO:0007669"/>
    <property type="project" value="TreeGrafter"/>
</dbReference>
<dbReference type="InterPro" id="IPR011993">
    <property type="entry name" value="PH-like_dom_sf"/>
</dbReference>
<feature type="domain" description="RhoBD" evidence="31">
    <location>
        <begin position="814"/>
        <end position="878"/>
    </location>
</feature>
<evidence type="ECO:0000256" key="17">
    <source>
        <dbReference type="ARBA" id="ARBA00022840"/>
    </source>
</evidence>
<dbReference type="GO" id="GO:0031267">
    <property type="term" value="F:small GTPase binding"/>
    <property type="evidence" value="ECO:0007669"/>
    <property type="project" value="InterPro"/>
</dbReference>
<dbReference type="CDD" id="cd20813">
    <property type="entry name" value="C1_ROCK"/>
    <property type="match status" value="1"/>
</dbReference>
<keyword evidence="7" id="KW-1003">Cell membrane</keyword>
<dbReference type="InterPro" id="IPR017892">
    <property type="entry name" value="Pkinase_C"/>
</dbReference>
<dbReference type="InterPro" id="IPR057529">
    <property type="entry name" value="MRCK/ROCK_PH"/>
</dbReference>
<feature type="coiled-coil region" evidence="26">
    <location>
        <begin position="887"/>
        <end position="921"/>
    </location>
</feature>
<dbReference type="InterPro" id="IPR011009">
    <property type="entry name" value="Kinase-like_dom_sf"/>
</dbReference>
<dbReference type="Gene3D" id="1.10.510.10">
    <property type="entry name" value="Transferase(Phosphotransferase) domain 1"/>
    <property type="match status" value="1"/>
</dbReference>
<dbReference type="GO" id="GO:0007266">
    <property type="term" value="P:Rho protein signal transduction"/>
    <property type="evidence" value="ECO:0007669"/>
    <property type="project" value="UniProtKB-UniRule"/>
</dbReference>
<feature type="compositionally biased region" description="Polar residues" evidence="27">
    <location>
        <begin position="1243"/>
        <end position="1256"/>
    </location>
</feature>
<dbReference type="InterPro" id="IPR002219">
    <property type="entry name" value="PKC_DAG/PE"/>
</dbReference>
<dbReference type="InterPro" id="IPR050839">
    <property type="entry name" value="Rho-assoc_Ser/Thr_Kinase"/>
</dbReference>
<evidence type="ECO:0000256" key="23">
    <source>
        <dbReference type="ARBA" id="ARBA00048679"/>
    </source>
</evidence>
<evidence type="ECO:0000256" key="18">
    <source>
        <dbReference type="ARBA" id="ARBA00022842"/>
    </source>
</evidence>
<evidence type="ECO:0000313" key="33">
    <source>
        <dbReference type="Proteomes" id="UP000075885"/>
    </source>
</evidence>
<dbReference type="FunFam" id="3.30.60.20:FF:000075">
    <property type="entry name" value="Rho-associated protein kinase 1"/>
    <property type="match status" value="1"/>
</dbReference>
<reference evidence="32" key="2">
    <citation type="submission" date="2020-05" db="UniProtKB">
        <authorList>
            <consortium name="EnsemblMetazoa"/>
        </authorList>
    </citation>
    <scope>IDENTIFICATION</scope>
    <source>
        <strain evidence="32">Epiroticus2</strain>
    </source>
</reference>
<dbReference type="InterPro" id="IPR000961">
    <property type="entry name" value="AGC-kinase_C"/>
</dbReference>
<feature type="region of interest" description="Disordered" evidence="27">
    <location>
        <begin position="1186"/>
        <end position="1279"/>
    </location>
</feature>
<evidence type="ECO:0000256" key="21">
    <source>
        <dbReference type="ARBA" id="ARBA00023212"/>
    </source>
</evidence>
<dbReference type="FunFam" id="3.30.200.20:FF:000072">
    <property type="entry name" value="Rho-associated protein kinase 2"/>
    <property type="match status" value="1"/>
</dbReference>
<evidence type="ECO:0000256" key="9">
    <source>
        <dbReference type="ARBA" id="ARBA00022527"/>
    </source>
</evidence>
<evidence type="ECO:0000256" key="11">
    <source>
        <dbReference type="ARBA" id="ARBA00022679"/>
    </source>
</evidence>
<dbReference type="GO" id="GO:0005524">
    <property type="term" value="F:ATP binding"/>
    <property type="evidence" value="ECO:0007669"/>
    <property type="project" value="UniProtKB-UniRule"/>
</dbReference>
<dbReference type="PROSITE" id="PS00107">
    <property type="entry name" value="PROTEIN_KINASE_ATP"/>
    <property type="match status" value="1"/>
</dbReference>
<dbReference type="GO" id="GO:0048598">
    <property type="term" value="P:embryonic morphogenesis"/>
    <property type="evidence" value="ECO:0007669"/>
    <property type="project" value="TreeGrafter"/>
</dbReference>
<feature type="compositionally biased region" description="Acidic residues" evidence="27">
    <location>
        <begin position="301"/>
        <end position="311"/>
    </location>
</feature>
<keyword evidence="21" id="KW-0206">Cytoskeleton</keyword>
<keyword evidence="14" id="KW-0863">Zinc-finger</keyword>
<dbReference type="GO" id="GO:0012505">
    <property type="term" value="C:endomembrane system"/>
    <property type="evidence" value="ECO:0007669"/>
    <property type="project" value="UniProtKB-SubCell"/>
</dbReference>
<dbReference type="FunFam" id="2.30.29.30:FF:000308">
    <property type="entry name" value="Rho-associated protein kinase 1"/>
    <property type="match status" value="1"/>
</dbReference>
<dbReference type="Proteomes" id="UP000075885">
    <property type="component" value="Unassembled WGS sequence"/>
</dbReference>
<dbReference type="SMART" id="SM00233">
    <property type="entry name" value="PH"/>
    <property type="match status" value="1"/>
</dbReference>
<evidence type="ECO:0000259" key="28">
    <source>
        <dbReference type="PROSITE" id="PS50003"/>
    </source>
</evidence>
<keyword evidence="20" id="KW-0472">Membrane</keyword>
<dbReference type="SUPFAM" id="SSF103652">
    <property type="entry name" value="G protein-binding domain"/>
    <property type="match status" value="1"/>
</dbReference>
<evidence type="ECO:0000256" key="4">
    <source>
        <dbReference type="ARBA" id="ARBA00004245"/>
    </source>
</evidence>
<dbReference type="Gene3D" id="3.30.60.20">
    <property type="match status" value="1"/>
</dbReference>
<dbReference type="InterPro" id="IPR017441">
    <property type="entry name" value="Protein_kinase_ATP_BS"/>
</dbReference>
<evidence type="ECO:0000256" key="12">
    <source>
        <dbReference type="ARBA" id="ARBA00022723"/>
    </source>
</evidence>
<dbReference type="GO" id="GO:0030866">
    <property type="term" value="P:cortical actin cytoskeleton organization"/>
    <property type="evidence" value="ECO:0007669"/>
    <property type="project" value="TreeGrafter"/>
</dbReference>
<dbReference type="EnsemblMetazoa" id="AEPI010139-RA">
    <property type="protein sequence ID" value="AEPI010139-PA"/>
    <property type="gene ID" value="AEPI010139"/>
</dbReference>
<comment type="similarity">
    <text evidence="5">Belongs to the protein kinase superfamily. AGC Ser/Thr protein kinase family.</text>
</comment>
<protein>
    <recommendedName>
        <fullName evidence="6">non-specific serine/threonine protein kinase</fullName>
        <ecNumber evidence="6">2.7.11.1</ecNumber>
    </recommendedName>
</protein>
<dbReference type="GO" id="GO:0031032">
    <property type="term" value="P:actomyosin structure organization"/>
    <property type="evidence" value="ECO:0007669"/>
    <property type="project" value="TreeGrafter"/>
</dbReference>
<keyword evidence="13 25" id="KW-0547">Nucleotide-binding</keyword>
<keyword evidence="18" id="KW-0460">Magnesium</keyword>
<evidence type="ECO:0000256" key="10">
    <source>
        <dbReference type="ARBA" id="ARBA00022553"/>
    </source>
</evidence>
<dbReference type="InterPro" id="IPR001849">
    <property type="entry name" value="PH_domain"/>
</dbReference>
<feature type="coiled-coil region" evidence="26">
    <location>
        <begin position="550"/>
        <end position="809"/>
    </location>
</feature>
<dbReference type="VEuPathDB" id="VectorBase:AEPI010139"/>
<evidence type="ECO:0000256" key="15">
    <source>
        <dbReference type="ARBA" id="ARBA00022777"/>
    </source>
</evidence>
<comment type="cofactor">
    <cofactor evidence="1">
        <name>Mg(2+)</name>
        <dbReference type="ChEBI" id="CHEBI:18420"/>
    </cofactor>
</comment>
<evidence type="ECO:0000256" key="24">
    <source>
        <dbReference type="PROSITE-ProRule" id="PRU01206"/>
    </source>
</evidence>
<dbReference type="Gene3D" id="1.20.5.340">
    <property type="match status" value="1"/>
</dbReference>
<dbReference type="InterPro" id="IPR015008">
    <property type="entry name" value="ROCK_Rho-bd_dom"/>
</dbReference>
<dbReference type="SUPFAM" id="SSF56112">
    <property type="entry name" value="Protein kinase-like (PK-like)"/>
    <property type="match status" value="1"/>
</dbReference>
<dbReference type="Gene3D" id="2.30.29.30">
    <property type="entry name" value="Pleckstrin-homology domain (PH domain)/Phosphotyrosine-binding domain (PTB)"/>
    <property type="match status" value="1"/>
</dbReference>
<dbReference type="GO" id="GO:1901888">
    <property type="term" value="P:regulation of cell junction assembly"/>
    <property type="evidence" value="ECO:0007669"/>
    <property type="project" value="TreeGrafter"/>
</dbReference>
<dbReference type="PROSITE" id="PS51859">
    <property type="entry name" value="RHO_BD"/>
    <property type="match status" value="1"/>
</dbReference>
<dbReference type="GO" id="GO:0072518">
    <property type="term" value="F:Rho-dependent protein serine/threonine kinase activity"/>
    <property type="evidence" value="ECO:0007669"/>
    <property type="project" value="TreeGrafter"/>
</dbReference>
<evidence type="ECO:0000256" key="3">
    <source>
        <dbReference type="ARBA" id="ARBA00004236"/>
    </source>
</evidence>
<keyword evidence="15" id="KW-0418">Kinase</keyword>
<dbReference type="InterPro" id="IPR046349">
    <property type="entry name" value="C1-like_sf"/>
</dbReference>
<evidence type="ECO:0000256" key="5">
    <source>
        <dbReference type="ARBA" id="ARBA00009903"/>
    </source>
</evidence>
<evidence type="ECO:0000256" key="19">
    <source>
        <dbReference type="ARBA" id="ARBA00023054"/>
    </source>
</evidence>
<evidence type="ECO:0000256" key="26">
    <source>
        <dbReference type="SAM" id="Coils"/>
    </source>
</evidence>
<dbReference type="PROSITE" id="PS50003">
    <property type="entry name" value="PH_DOMAIN"/>
    <property type="match status" value="1"/>
</dbReference>
<dbReference type="SMART" id="SM00133">
    <property type="entry name" value="S_TK_X"/>
    <property type="match status" value="1"/>
</dbReference>
<organism evidence="32 33">
    <name type="scientific">Anopheles epiroticus</name>
    <dbReference type="NCBI Taxonomy" id="199890"/>
    <lineage>
        <taxon>Eukaryota</taxon>
        <taxon>Metazoa</taxon>
        <taxon>Ecdysozoa</taxon>
        <taxon>Arthropoda</taxon>
        <taxon>Hexapoda</taxon>
        <taxon>Insecta</taxon>
        <taxon>Pterygota</taxon>
        <taxon>Neoptera</taxon>
        <taxon>Endopterygota</taxon>
        <taxon>Diptera</taxon>
        <taxon>Nematocera</taxon>
        <taxon>Culicoidea</taxon>
        <taxon>Culicidae</taxon>
        <taxon>Anophelinae</taxon>
        <taxon>Anopheles</taxon>
    </lineage>
</organism>
<dbReference type="SMART" id="SM00109">
    <property type="entry name" value="C1"/>
    <property type="match status" value="1"/>
</dbReference>
<sequence>MDDARRARLMALEQKIRDPASIGNIECLLDTLTALVADCDHDNVKIIKNIETFIKRYKNLAREITNLRMNPTDFTFIKLIGRGSFGEVLLVRQKATKQVYAMKRLSKYQMITRSDTAFFWEERYIMANANSDWIVKLHYAFQDAKYLYMVMDFMPGGDIILIGDTPFFSDSLVGTYGKIMDHKNCLEFPENARISENAKSLIKGFLSDRTVRLGRHSVEEIKSHPFFINDTWTFENLRQSVPPVVPELSSDDDTRNFEEVKKKNSIGTNIPTPTTFSGDHLPFIGFTYSPDYQLLSGESGEAADGDGVEDTTDNKEAATTKAHRHRPSNNAELMRLESMLQREKQAVEALEKQERTLRQQIELITKRESDIQTLANEYERDLTMLKHSFREVQRRADGEQETRKKLESVLVETKQRLQEERNLRTRELNNLQQYTDRIGALEKQLADVQEKYKAEVETGQKYKKQMAELRLVSSNAEQKALDLQSMMLGLQTMRDMLQQEMGELQSQLAQERNTRLKRMELQKELEVKVQSMCADMERIAAREAQVFADNRTLVDRISELEKENASMECELKAIQSRYDQELAEEKLARQKAEQNSQEKERQLSMLSVDYRQIQQRLQKLEGEYRQESEKVVALHSQLEQEQSKKNSLLSEISLQSSEVAHLKSKELQSQKELQQLRDARKKLEEDISNVKKQHNTDILQMKEVQDQLEVEQYFSKLYKTQYNELRDEMKDHMRELQKLDDERSNLMHQLQLANVRADTEALARSIAEETVADLEKEKTMKELELKDLLTKHRNELAAKEAMLSAMKDAEAELKKSLGNKEYELEDVMQQSKKQQEELYRLKYELGELDKCRAKLVNETILKQQAVNKLAEIMNRKDNNLTGKQKMKVNSTAELRKKEKESKRLQQELSVERAKYDELCQKHNETIGQLSYARDYNTKLQMEIDCKATEIEHLHMKLNETASLSSVDNDMLEENQDSIFEGWLSVPNKQNIKRHGWKRQFVVVSPKRIIFYSSEQDKQNTSDPLLIIDLSKVFHVRPVTQGDVIRADPKEIPRIFQLLYAGEGEARRPDEQQQPDIGSSRSDEKPLTLQYKGHEFLQISYHIPTTCDLPSCQKTLWHVFKSLPAYECKRCRFKLHKEHVDNQNPLAPCKLHHDPNHAREMLLLAPSNEDQHRWVMRLSKRIQKSGYKANSNNNVGTLGGSNTATLGSSSSGSTSGSSVSSVLGNNGNNLTSSNSNTSMDSAKVSPSQSARSNNKPSSAAAVQRSATLPSNTSLKQQSPP</sequence>
<dbReference type="PANTHER" id="PTHR22988:SF73">
    <property type="entry name" value="RHO-ASSOCIATED PROTEIN KINASE"/>
    <property type="match status" value="1"/>
</dbReference>
<dbReference type="Pfam" id="PF00433">
    <property type="entry name" value="Pkinase_C"/>
    <property type="match status" value="1"/>
</dbReference>
<dbReference type="GO" id="GO:0005886">
    <property type="term" value="C:plasma membrane"/>
    <property type="evidence" value="ECO:0007669"/>
    <property type="project" value="UniProtKB-SubCell"/>
</dbReference>
<dbReference type="STRING" id="199890.A0A182PT53"/>
<keyword evidence="17 25" id="KW-0067">ATP-binding</keyword>
<name>A0A182PT53_9DIPT</name>
<dbReference type="CDD" id="cd22250">
    <property type="entry name" value="ROCK_SBD"/>
    <property type="match status" value="1"/>
</dbReference>
<feature type="domain" description="PH" evidence="28">
    <location>
        <begin position="976"/>
        <end position="1182"/>
    </location>
</feature>
<dbReference type="GO" id="GO:0000281">
    <property type="term" value="P:mitotic cytokinesis"/>
    <property type="evidence" value="ECO:0007669"/>
    <property type="project" value="TreeGrafter"/>
</dbReference>
<evidence type="ECO:0000259" key="30">
    <source>
        <dbReference type="PROSITE" id="PS51285"/>
    </source>
</evidence>
<keyword evidence="19 24" id="KW-0175">Coiled coil</keyword>
<dbReference type="AlphaFoldDB" id="A0A182PT53"/>
<evidence type="ECO:0000256" key="16">
    <source>
        <dbReference type="ARBA" id="ARBA00022833"/>
    </source>
</evidence>
<comment type="catalytic activity">
    <reaction evidence="23">
        <text>L-seryl-[protein] + ATP = O-phospho-L-seryl-[protein] + ADP + H(+)</text>
        <dbReference type="Rhea" id="RHEA:17989"/>
        <dbReference type="Rhea" id="RHEA-COMP:9863"/>
        <dbReference type="Rhea" id="RHEA-COMP:11604"/>
        <dbReference type="ChEBI" id="CHEBI:15378"/>
        <dbReference type="ChEBI" id="CHEBI:29999"/>
        <dbReference type="ChEBI" id="CHEBI:30616"/>
        <dbReference type="ChEBI" id="CHEBI:83421"/>
        <dbReference type="ChEBI" id="CHEBI:456216"/>
        <dbReference type="EC" id="2.7.11.1"/>
    </reaction>
</comment>
<keyword evidence="12" id="KW-0479">Metal-binding</keyword>
<dbReference type="GO" id="GO:0005856">
    <property type="term" value="C:cytoskeleton"/>
    <property type="evidence" value="ECO:0007669"/>
    <property type="project" value="UniProtKB-SubCell"/>
</dbReference>
<evidence type="ECO:0000256" key="25">
    <source>
        <dbReference type="PROSITE-ProRule" id="PRU10141"/>
    </source>
</evidence>
<feature type="domain" description="AGC-kinase C-terminal" evidence="30">
    <location>
        <begin position="228"/>
        <end position="298"/>
    </location>
</feature>
<evidence type="ECO:0000256" key="1">
    <source>
        <dbReference type="ARBA" id="ARBA00001946"/>
    </source>
</evidence>
<dbReference type="PROSITE" id="PS50011">
    <property type="entry name" value="PROTEIN_KINASE_DOM"/>
    <property type="match status" value="1"/>
</dbReference>
<feature type="region of interest" description="Disordered" evidence="27">
    <location>
        <begin position="295"/>
        <end position="327"/>
    </location>
</feature>
<feature type="binding site" evidence="25">
    <location>
        <position position="103"/>
    </location>
    <ligand>
        <name>ATP</name>
        <dbReference type="ChEBI" id="CHEBI:30616"/>
    </ligand>
</feature>
<dbReference type="GO" id="GO:0008270">
    <property type="term" value="F:zinc ion binding"/>
    <property type="evidence" value="ECO:0007669"/>
    <property type="project" value="UniProtKB-KW"/>
</dbReference>
<dbReference type="Pfam" id="PF00069">
    <property type="entry name" value="Pkinase"/>
    <property type="match status" value="1"/>
</dbReference>
<keyword evidence="16" id="KW-0862">Zinc</keyword>
<reference evidence="33" key="1">
    <citation type="submission" date="2013-03" db="EMBL/GenBank/DDBJ databases">
        <title>The Genome Sequence of Anopheles epiroticus epiroticus2.</title>
        <authorList>
            <consortium name="The Broad Institute Genomics Platform"/>
            <person name="Neafsey D.E."/>
            <person name="Howell P."/>
            <person name="Walker B."/>
            <person name="Young S.K."/>
            <person name="Zeng Q."/>
            <person name="Gargeya S."/>
            <person name="Fitzgerald M."/>
            <person name="Haas B."/>
            <person name="Abouelleil A."/>
            <person name="Allen A.W."/>
            <person name="Alvarado L."/>
            <person name="Arachchi H.M."/>
            <person name="Berlin A.M."/>
            <person name="Chapman S.B."/>
            <person name="Gainer-Dewar J."/>
            <person name="Goldberg J."/>
            <person name="Griggs A."/>
            <person name="Gujja S."/>
            <person name="Hansen M."/>
            <person name="Howarth C."/>
            <person name="Imamovic A."/>
            <person name="Ireland A."/>
            <person name="Larimer J."/>
            <person name="McCowan C."/>
            <person name="Murphy C."/>
            <person name="Pearson M."/>
            <person name="Poon T.W."/>
            <person name="Priest M."/>
            <person name="Roberts A."/>
            <person name="Saif S."/>
            <person name="Shea T."/>
            <person name="Sisk P."/>
            <person name="Sykes S."/>
            <person name="Wortman J."/>
            <person name="Nusbaum C."/>
            <person name="Birren B."/>
        </authorList>
    </citation>
    <scope>NUCLEOTIDE SEQUENCE [LARGE SCALE GENOMIC DNA]</scope>
    <source>
        <strain evidence="33">Epiroticus2</strain>
    </source>
</reference>
<dbReference type="CDD" id="cd01242">
    <property type="entry name" value="PH_ROCK"/>
    <property type="match status" value="1"/>
</dbReference>
<keyword evidence="33" id="KW-1185">Reference proteome</keyword>
<dbReference type="SUPFAM" id="SSF50729">
    <property type="entry name" value="PH domain-like"/>
    <property type="match status" value="1"/>
</dbReference>
<evidence type="ECO:0000256" key="27">
    <source>
        <dbReference type="SAM" id="MobiDB-lite"/>
    </source>
</evidence>
<dbReference type="Pfam" id="PF25346">
    <property type="entry name" value="PH_MRCK"/>
    <property type="match status" value="1"/>
</dbReference>
<evidence type="ECO:0000313" key="32">
    <source>
        <dbReference type="EnsemblMetazoa" id="AEPI010139-PA"/>
    </source>
</evidence>
<dbReference type="SMART" id="SM00220">
    <property type="entry name" value="S_TKc"/>
    <property type="match status" value="1"/>
</dbReference>
<keyword evidence="8" id="KW-0963">Cytoplasm</keyword>
<feature type="compositionally biased region" description="Polar residues" evidence="27">
    <location>
        <begin position="1263"/>
        <end position="1279"/>
    </location>
</feature>
<accession>A0A182PT53</accession>
<proteinExistence type="inferred from homology"/>
<dbReference type="PANTHER" id="PTHR22988">
    <property type="entry name" value="MYOTONIC DYSTROPHY S/T KINASE-RELATED"/>
    <property type="match status" value="1"/>
</dbReference>
<dbReference type="InterPro" id="IPR000719">
    <property type="entry name" value="Prot_kinase_dom"/>
</dbReference>
<keyword evidence="10" id="KW-0597">Phosphoprotein</keyword>
<dbReference type="PROSITE" id="PS51285">
    <property type="entry name" value="AGC_KINASE_CTER"/>
    <property type="match status" value="1"/>
</dbReference>
<evidence type="ECO:0000256" key="13">
    <source>
        <dbReference type="ARBA" id="ARBA00022741"/>
    </source>
</evidence>
<evidence type="ECO:0000256" key="2">
    <source>
        <dbReference type="ARBA" id="ARBA00004184"/>
    </source>
</evidence>
<dbReference type="Pfam" id="PF08912">
    <property type="entry name" value="Rho_Binding"/>
    <property type="match status" value="1"/>
</dbReference>
<evidence type="ECO:0000256" key="22">
    <source>
        <dbReference type="ARBA" id="ARBA00047899"/>
    </source>
</evidence>
<evidence type="ECO:0000256" key="20">
    <source>
        <dbReference type="ARBA" id="ARBA00023136"/>
    </source>
</evidence>
<keyword evidence="9" id="KW-0723">Serine/threonine-protein kinase</keyword>
<evidence type="ECO:0000256" key="8">
    <source>
        <dbReference type="ARBA" id="ARBA00022490"/>
    </source>
</evidence>
<evidence type="ECO:0000259" key="31">
    <source>
        <dbReference type="PROSITE" id="PS51859"/>
    </source>
</evidence>
<evidence type="ECO:0000256" key="14">
    <source>
        <dbReference type="ARBA" id="ARBA00022771"/>
    </source>
</evidence>
<feature type="coiled-coil region" evidence="26">
    <location>
        <begin position="333"/>
        <end position="458"/>
    </location>
</feature>
<feature type="domain" description="Protein kinase" evidence="29">
    <location>
        <begin position="74"/>
        <end position="340"/>
    </location>
</feature>
<evidence type="ECO:0000256" key="6">
    <source>
        <dbReference type="ARBA" id="ARBA00012513"/>
    </source>
</evidence>
<evidence type="ECO:0000259" key="29">
    <source>
        <dbReference type="PROSITE" id="PS50011"/>
    </source>
</evidence>
<dbReference type="FunFam" id="1.20.5.730:FF:000001">
    <property type="entry name" value="rho-associated protein kinase 2"/>
    <property type="match status" value="1"/>
</dbReference>
<evidence type="ECO:0000256" key="7">
    <source>
        <dbReference type="ARBA" id="ARBA00022475"/>
    </source>
</evidence>
<comment type="catalytic activity">
    <reaction evidence="22">
        <text>L-threonyl-[protein] + ATP = O-phospho-L-threonyl-[protein] + ADP + H(+)</text>
        <dbReference type="Rhea" id="RHEA:46608"/>
        <dbReference type="Rhea" id="RHEA-COMP:11060"/>
        <dbReference type="Rhea" id="RHEA-COMP:11605"/>
        <dbReference type="ChEBI" id="CHEBI:15378"/>
        <dbReference type="ChEBI" id="CHEBI:30013"/>
        <dbReference type="ChEBI" id="CHEBI:30616"/>
        <dbReference type="ChEBI" id="CHEBI:61977"/>
        <dbReference type="ChEBI" id="CHEBI:456216"/>
        <dbReference type="EC" id="2.7.11.1"/>
    </reaction>
</comment>
<feature type="region of interest" description="Disordered" evidence="27">
    <location>
        <begin position="1062"/>
        <end position="1083"/>
    </location>
</feature>
<keyword evidence="11" id="KW-0808">Transferase</keyword>
<dbReference type="EC" id="2.7.11.1" evidence="6"/>
<feature type="compositionally biased region" description="Low complexity" evidence="27">
    <location>
        <begin position="1199"/>
        <end position="1237"/>
    </location>
</feature>
<dbReference type="Gene3D" id="1.20.5.730">
    <property type="entry name" value="Single helix bin"/>
    <property type="match status" value="1"/>
</dbReference>
<comment type="subcellular location">
    <subcellularLocation>
        <location evidence="3">Cell membrane</location>
    </subcellularLocation>
    <subcellularLocation>
        <location evidence="4">Cytoplasm</location>
        <location evidence="4">Cytoskeleton</location>
    </subcellularLocation>
    <subcellularLocation>
        <location evidence="2">Endomembrane system</location>
        <topology evidence="2">Peripheral membrane protein</topology>
    </subcellularLocation>
</comment>